<evidence type="ECO:0000313" key="7">
    <source>
        <dbReference type="Proteomes" id="UP000248857"/>
    </source>
</evidence>
<dbReference type="PANTHER" id="PTHR10357:SF179">
    <property type="entry name" value="NEUTRAL AND BASIC AMINO ACID TRANSPORT PROTEIN RBAT"/>
    <property type="match status" value="1"/>
</dbReference>
<dbReference type="InterPro" id="IPR006047">
    <property type="entry name" value="GH13_cat_dom"/>
</dbReference>
<keyword evidence="2 6" id="KW-0378">Hydrolase</keyword>
<dbReference type="EMBL" id="PQWO01000002">
    <property type="protein sequence ID" value="PZD74500.1"/>
    <property type="molecule type" value="Genomic_DNA"/>
</dbReference>
<keyword evidence="3 6" id="KW-0326">Glycosidase</keyword>
<dbReference type="PANTHER" id="PTHR10357">
    <property type="entry name" value="ALPHA-AMYLASE FAMILY MEMBER"/>
    <property type="match status" value="1"/>
</dbReference>
<evidence type="ECO:0000256" key="2">
    <source>
        <dbReference type="ARBA" id="ARBA00022801"/>
    </source>
</evidence>
<evidence type="ECO:0000256" key="4">
    <source>
        <dbReference type="SAM" id="MobiDB-lite"/>
    </source>
</evidence>
<accession>A0A2W1JMB2</accession>
<evidence type="ECO:0000259" key="5">
    <source>
        <dbReference type="SMART" id="SM00642"/>
    </source>
</evidence>
<dbReference type="SMART" id="SM00642">
    <property type="entry name" value="Aamy"/>
    <property type="match status" value="1"/>
</dbReference>
<dbReference type="RefSeq" id="WP_110985017.1">
    <property type="nucleotide sequence ID" value="NZ_CAWNWM010000002.1"/>
</dbReference>
<evidence type="ECO:0000313" key="6">
    <source>
        <dbReference type="EMBL" id="PZD74500.1"/>
    </source>
</evidence>
<dbReference type="EC" id="3.2.1.10" evidence="6"/>
<dbReference type="Gene3D" id="3.90.400.10">
    <property type="entry name" value="Oligo-1,6-glucosidase, Domain 2"/>
    <property type="match status" value="1"/>
</dbReference>
<feature type="compositionally biased region" description="Basic and acidic residues" evidence="4">
    <location>
        <begin position="390"/>
        <end position="399"/>
    </location>
</feature>
<dbReference type="GO" id="GO:0004556">
    <property type="term" value="F:alpha-amylase activity"/>
    <property type="evidence" value="ECO:0007669"/>
    <property type="project" value="TreeGrafter"/>
</dbReference>
<organism evidence="6 7">
    <name type="scientific">Acaryochloris thomasi RCC1774</name>
    <dbReference type="NCBI Taxonomy" id="1764569"/>
    <lineage>
        <taxon>Bacteria</taxon>
        <taxon>Bacillati</taxon>
        <taxon>Cyanobacteriota</taxon>
        <taxon>Cyanophyceae</taxon>
        <taxon>Acaryochloridales</taxon>
        <taxon>Acaryochloridaceae</taxon>
        <taxon>Acaryochloris</taxon>
        <taxon>Acaryochloris thomasi</taxon>
    </lineage>
</organism>
<comment type="caution">
    <text evidence="6">The sequence shown here is derived from an EMBL/GenBank/DDBJ whole genome shotgun (WGS) entry which is preliminary data.</text>
</comment>
<dbReference type="SUPFAM" id="SSF51445">
    <property type="entry name" value="(Trans)glycosidases"/>
    <property type="match status" value="1"/>
</dbReference>
<proteinExistence type="inferred from homology"/>
<dbReference type="CDD" id="cd11333">
    <property type="entry name" value="AmyAc_SI_OligoGlu_DGase"/>
    <property type="match status" value="1"/>
</dbReference>
<dbReference type="FunFam" id="3.90.400.10:FF:000002">
    <property type="entry name" value="Sucrose isomerase"/>
    <property type="match status" value="1"/>
</dbReference>
<dbReference type="Gene3D" id="3.20.20.80">
    <property type="entry name" value="Glycosidases"/>
    <property type="match status" value="2"/>
</dbReference>
<dbReference type="OrthoDB" id="9805159at2"/>
<feature type="domain" description="Glycosyl hydrolase family 13 catalytic" evidence="5">
    <location>
        <begin position="19"/>
        <end position="413"/>
    </location>
</feature>
<dbReference type="Proteomes" id="UP000248857">
    <property type="component" value="Unassembled WGS sequence"/>
</dbReference>
<dbReference type="GO" id="GO:0009313">
    <property type="term" value="P:oligosaccharide catabolic process"/>
    <property type="evidence" value="ECO:0007669"/>
    <property type="project" value="TreeGrafter"/>
</dbReference>
<gene>
    <name evidence="6" type="primary">malL_1</name>
    <name evidence="6" type="ORF">C1752_01077</name>
</gene>
<evidence type="ECO:0000256" key="3">
    <source>
        <dbReference type="ARBA" id="ARBA00023295"/>
    </source>
</evidence>
<dbReference type="InterPro" id="IPR017853">
    <property type="entry name" value="GH"/>
</dbReference>
<dbReference type="AlphaFoldDB" id="A0A2W1JMB2"/>
<keyword evidence="7" id="KW-1185">Reference proteome</keyword>
<comment type="similarity">
    <text evidence="1">Belongs to the glycosyl hydrolase 13 family.</text>
</comment>
<feature type="region of interest" description="Disordered" evidence="4">
    <location>
        <begin position="390"/>
        <end position="415"/>
    </location>
</feature>
<reference evidence="6 7" key="1">
    <citation type="journal article" date="2018" name="Sci. Rep.">
        <title>A novel species of the marine cyanobacterium Acaryochloris with a unique pigment content and lifestyle.</title>
        <authorList>
            <person name="Partensky F."/>
            <person name="Six C."/>
            <person name="Ratin M."/>
            <person name="Garczarek L."/>
            <person name="Vaulot D."/>
            <person name="Probert I."/>
            <person name="Calteau A."/>
            <person name="Gourvil P."/>
            <person name="Marie D."/>
            <person name="Grebert T."/>
            <person name="Bouchier C."/>
            <person name="Le Panse S."/>
            <person name="Gachenot M."/>
            <person name="Rodriguez F."/>
            <person name="Garrido J.L."/>
        </authorList>
    </citation>
    <scope>NUCLEOTIDE SEQUENCE [LARGE SCALE GENOMIC DNA]</scope>
    <source>
        <strain evidence="6 7">RCC1774</strain>
    </source>
</reference>
<sequence>MGQTIEQPLKWWQKGVIYQIYPLTFADGNGDGIGDLAGITRRLDYLNDGNPGGSSLGVSAIWLSPINQSPLEDGGYDISDYYAIDPVFGTMADFEQLLSEAHKREIRVILDLVINHTSNQHAWFTESRGSQDNSKADWYIWRDPAEDGGVPNNWRSYFGDCGWTFEPQRNQYYFHVFAEAQPDLNWANPDVRSEIHQLIRFWLDKGVDGFRLDASSVYSKDQLFRDNPIKFGASDEDTYDSYHHLYDRDLPENHQIIREIRSVIDEYDDRVLIGETFIDSSLYQSVSFYGTDNDELHLPFSFEFPFSAWYPGHLQQQIQKQELDTPEGAWPIYFLDNHDIPRHLSRWIECSQCTDPKTVATGAATLLLTVRGTPVLYYGQELGMVNHESIPPEKQHDSVEDQEQDSSPRDGARTPMQWNCSAQAGFSFGKEIEPWLPVHENYTDTNVEVELADQDSILNFYRQLIQLRKQSKALREGSWRALIDYPHEQLTYLREVEDERVLVIINFGDQQPLRLDPSITDSDWNVLLSTRFAQGQTICLPEKLDPFEISILQRSA</sequence>
<dbReference type="GO" id="GO:0004574">
    <property type="term" value="F:oligo-1,6-glucosidase activity"/>
    <property type="evidence" value="ECO:0007669"/>
    <property type="project" value="UniProtKB-EC"/>
</dbReference>
<name>A0A2W1JMB2_9CYAN</name>
<protein>
    <submittedName>
        <fullName evidence="6">Oligo-1,6-glucosidase 1</fullName>
        <ecNumber evidence="6">3.2.1.10</ecNumber>
    </submittedName>
</protein>
<evidence type="ECO:0000256" key="1">
    <source>
        <dbReference type="ARBA" id="ARBA00008061"/>
    </source>
</evidence>
<dbReference type="Pfam" id="PF00128">
    <property type="entry name" value="Alpha-amylase"/>
    <property type="match status" value="1"/>
</dbReference>
<dbReference type="SUPFAM" id="SSF51011">
    <property type="entry name" value="Glycosyl hydrolase domain"/>
    <property type="match status" value="1"/>
</dbReference>
<dbReference type="InterPro" id="IPR045857">
    <property type="entry name" value="O16G_dom_2"/>
</dbReference>